<feature type="transmembrane region" description="Helical" evidence="1">
    <location>
        <begin position="25"/>
        <end position="46"/>
    </location>
</feature>
<sequence>MESLAAVWAAAPGWLMHVLLVDSVWGVWVALFGLLAQAVFMARMLVQWIASERARRSVVPVAFWWLSLGGAAMLFVYGILREDIVIILAQAFGVVVYIRNLALIRAEARGRP</sequence>
<dbReference type="InterPro" id="IPR011499">
    <property type="entry name" value="Lipid_A_biosynth_N"/>
</dbReference>
<dbReference type="SMART" id="SM01259">
    <property type="entry name" value="LAB_N"/>
    <property type="match status" value="1"/>
</dbReference>
<evidence type="ECO:0000313" key="3">
    <source>
        <dbReference type="EMBL" id="GMG81131.1"/>
    </source>
</evidence>
<organism evidence="3 4">
    <name type="scientific">Paralimibaculum aggregatum</name>
    <dbReference type="NCBI Taxonomy" id="3036245"/>
    <lineage>
        <taxon>Bacteria</taxon>
        <taxon>Pseudomonadati</taxon>
        <taxon>Pseudomonadota</taxon>
        <taxon>Alphaproteobacteria</taxon>
        <taxon>Rhodobacterales</taxon>
        <taxon>Paracoccaceae</taxon>
        <taxon>Paralimibaculum</taxon>
    </lineage>
</organism>
<comment type="caution">
    <text evidence="3">The sequence shown here is derived from an EMBL/GenBank/DDBJ whole genome shotgun (WGS) entry which is preliminary data.</text>
</comment>
<evidence type="ECO:0000313" key="4">
    <source>
        <dbReference type="Proteomes" id="UP001239909"/>
    </source>
</evidence>
<protein>
    <recommendedName>
        <fullName evidence="2">Lipid A biosynthesis N-terminal domain-containing protein</fullName>
    </recommendedName>
</protein>
<name>A0ABQ6LFG4_9RHOB</name>
<feature type="transmembrane region" description="Helical" evidence="1">
    <location>
        <begin position="84"/>
        <end position="102"/>
    </location>
</feature>
<accession>A0ABQ6LFG4</accession>
<gene>
    <name evidence="3" type="ORF">LNKW23_03430</name>
</gene>
<keyword evidence="4" id="KW-1185">Reference proteome</keyword>
<evidence type="ECO:0000256" key="1">
    <source>
        <dbReference type="SAM" id="Phobius"/>
    </source>
</evidence>
<evidence type="ECO:0000259" key="2">
    <source>
        <dbReference type="SMART" id="SM01259"/>
    </source>
</evidence>
<dbReference type="Gene3D" id="1.20.1280.290">
    <property type="match status" value="1"/>
</dbReference>
<feature type="domain" description="Lipid A biosynthesis N-terminal" evidence="2">
    <location>
        <begin position="32"/>
        <end position="103"/>
    </location>
</feature>
<keyword evidence="1" id="KW-0812">Transmembrane</keyword>
<keyword evidence="1" id="KW-1133">Transmembrane helix</keyword>
<proteinExistence type="predicted"/>
<dbReference type="Proteomes" id="UP001239909">
    <property type="component" value="Unassembled WGS sequence"/>
</dbReference>
<feature type="transmembrane region" description="Helical" evidence="1">
    <location>
        <begin position="58"/>
        <end position="78"/>
    </location>
</feature>
<dbReference type="Pfam" id="PF07578">
    <property type="entry name" value="LAB_N"/>
    <property type="match status" value="1"/>
</dbReference>
<dbReference type="RefSeq" id="WP_285669759.1">
    <property type="nucleotide sequence ID" value="NZ_BSYI01000002.1"/>
</dbReference>
<reference evidence="3 4" key="1">
    <citation type="submission" date="2023-04" db="EMBL/GenBank/DDBJ databases">
        <title>Marinoamorphus aggregata gen. nov., sp. Nov., isolate from tissue of brittle star Ophioplocus japonicus.</title>
        <authorList>
            <person name="Kawano K."/>
            <person name="Sawayama S."/>
            <person name="Nakagawa S."/>
        </authorList>
    </citation>
    <scope>NUCLEOTIDE SEQUENCE [LARGE SCALE GENOMIC DNA]</scope>
    <source>
        <strain evidence="3 4">NKW23</strain>
    </source>
</reference>
<dbReference type="EMBL" id="BSYI01000002">
    <property type="protein sequence ID" value="GMG81131.1"/>
    <property type="molecule type" value="Genomic_DNA"/>
</dbReference>
<keyword evidence="1" id="KW-0472">Membrane</keyword>